<dbReference type="SUPFAM" id="SSF55486">
    <property type="entry name" value="Metalloproteases ('zincins'), catalytic domain"/>
    <property type="match status" value="1"/>
</dbReference>
<evidence type="ECO:0000256" key="2">
    <source>
        <dbReference type="ARBA" id="ARBA00008139"/>
    </source>
</evidence>
<feature type="transmembrane region" description="Helical" evidence="9">
    <location>
        <begin position="372"/>
        <end position="396"/>
    </location>
</feature>
<evidence type="ECO:0000256" key="4">
    <source>
        <dbReference type="ARBA" id="ARBA00023157"/>
    </source>
</evidence>
<dbReference type="GO" id="GO:0006508">
    <property type="term" value="P:proteolysis"/>
    <property type="evidence" value="ECO:0007669"/>
    <property type="project" value="InterPro"/>
</dbReference>
<evidence type="ECO:0000313" key="11">
    <source>
        <dbReference type="EMBL" id="CAD7248775.1"/>
    </source>
</evidence>
<dbReference type="GO" id="GO:0008241">
    <property type="term" value="F:peptidyl-dipeptidase activity"/>
    <property type="evidence" value="ECO:0007669"/>
    <property type="project" value="InterPro"/>
</dbReference>
<dbReference type="PROSITE" id="PS52011">
    <property type="entry name" value="PEPTIDASE_M2"/>
    <property type="match status" value="1"/>
</dbReference>
<keyword evidence="5" id="KW-0325">Glycoprotein</keyword>
<evidence type="ECO:0000259" key="10">
    <source>
        <dbReference type="Pfam" id="PF01498"/>
    </source>
</evidence>
<dbReference type="GO" id="GO:0003677">
    <property type="term" value="F:DNA binding"/>
    <property type="evidence" value="ECO:0007669"/>
    <property type="project" value="InterPro"/>
</dbReference>
<evidence type="ECO:0000256" key="8">
    <source>
        <dbReference type="SAM" id="MobiDB-lite"/>
    </source>
</evidence>
<feature type="compositionally biased region" description="Basic and acidic residues" evidence="8">
    <location>
        <begin position="424"/>
        <end position="441"/>
    </location>
</feature>
<feature type="region of interest" description="Disordered" evidence="8">
    <location>
        <begin position="407"/>
        <end position="447"/>
    </location>
</feature>
<comment type="similarity">
    <text evidence="2 7">Belongs to the peptidase M2 family.</text>
</comment>
<sequence length="447" mass="50340">MMAASRPEFSNVDKRVVMKFLFLERKREQEIHSEMLATLEEDCPSLTMCACSFLIGTMSPMGMEGTLSCLGDKDGKWRASAQYSLGITIAAPLNGHLKAFSKGISNGISDTDIQGSSLDETFSHAGDVPGGYKLDVQVSMRSTAARYIKKYRTNAPFASRGRPRVLDKQDEKYICRLATTGKCSTATTIQRELKIYAGIAVSANTILRILRRNQIKSRHKQKRPQLLRSHRNARMSFERAHRSWTETDWDKVIWYFVSNIIQFQFHQALCTAAGEYDPKNPLAKPLHQCDIYQNKEAGKLLKEMLRLGSSKPWPDVMAVITGGNRRMDASALREYFQPLEDWLREDNKRHGVYIGWKLEAVPSASEGISPRVSAGIAVCLFVLLLCVLVGWVYSLFRGFRPSRLGHGETIQSSSKPPGQGVTLVRDELRFPQEEEKRKGEGVRLNSV</sequence>
<dbReference type="GO" id="GO:0008237">
    <property type="term" value="F:metallopeptidase activity"/>
    <property type="evidence" value="ECO:0007669"/>
    <property type="project" value="InterPro"/>
</dbReference>
<keyword evidence="12" id="KW-1185">Reference proteome</keyword>
<dbReference type="Pfam" id="PF01401">
    <property type="entry name" value="Peptidase_M2"/>
    <property type="match status" value="1"/>
</dbReference>
<protein>
    <recommendedName>
        <fullName evidence="10">Transposase Tc1-like domain-containing protein</fullName>
    </recommendedName>
</protein>
<evidence type="ECO:0000256" key="7">
    <source>
        <dbReference type="PROSITE-ProRule" id="PRU01355"/>
    </source>
</evidence>
<evidence type="ECO:0000256" key="1">
    <source>
        <dbReference type="ARBA" id="ARBA00004123"/>
    </source>
</evidence>
<keyword evidence="9" id="KW-0812">Transmembrane</keyword>
<evidence type="ECO:0000256" key="3">
    <source>
        <dbReference type="ARBA" id="ARBA00022729"/>
    </source>
</evidence>
<dbReference type="EMBL" id="LR901504">
    <property type="protein sequence ID" value="CAD7248775.1"/>
    <property type="molecule type" value="Genomic_DNA"/>
</dbReference>
<feature type="disulfide bond" evidence="6">
    <location>
        <begin position="270"/>
        <end position="289"/>
    </location>
</feature>
<proteinExistence type="inferred from homology"/>
<evidence type="ECO:0000256" key="6">
    <source>
        <dbReference type="PIRSR" id="PIRSR601548-4"/>
    </source>
</evidence>
<organism evidence="11">
    <name type="scientific">Darwinula stevensoni</name>
    <dbReference type="NCBI Taxonomy" id="69355"/>
    <lineage>
        <taxon>Eukaryota</taxon>
        <taxon>Metazoa</taxon>
        <taxon>Ecdysozoa</taxon>
        <taxon>Arthropoda</taxon>
        <taxon>Crustacea</taxon>
        <taxon>Oligostraca</taxon>
        <taxon>Ostracoda</taxon>
        <taxon>Podocopa</taxon>
        <taxon>Podocopida</taxon>
        <taxon>Darwinulocopina</taxon>
        <taxon>Darwinuloidea</taxon>
        <taxon>Darwinulidae</taxon>
        <taxon>Darwinula</taxon>
    </lineage>
</organism>
<dbReference type="EMBL" id="CAJPEV010001987">
    <property type="protein sequence ID" value="CAG0895207.1"/>
    <property type="molecule type" value="Genomic_DNA"/>
</dbReference>
<evidence type="ECO:0000313" key="12">
    <source>
        <dbReference type="Proteomes" id="UP000677054"/>
    </source>
</evidence>
<keyword evidence="9" id="KW-1133">Transmembrane helix</keyword>
<comment type="caution">
    <text evidence="7">Lacks conserved residue(s) required for the propagation of feature annotation.</text>
</comment>
<dbReference type="AlphaFoldDB" id="A0A7R8XJW9"/>
<dbReference type="OrthoDB" id="6362466at2759"/>
<dbReference type="GO" id="GO:0006313">
    <property type="term" value="P:DNA transposition"/>
    <property type="evidence" value="ECO:0007669"/>
    <property type="project" value="InterPro"/>
</dbReference>
<evidence type="ECO:0000256" key="5">
    <source>
        <dbReference type="ARBA" id="ARBA00023180"/>
    </source>
</evidence>
<keyword evidence="9" id="KW-0472">Membrane</keyword>
<feature type="domain" description="Transposase Tc1-like" evidence="10">
    <location>
        <begin position="173"/>
        <end position="242"/>
    </location>
</feature>
<dbReference type="SUPFAM" id="SSF46689">
    <property type="entry name" value="Homeodomain-like"/>
    <property type="match status" value="1"/>
</dbReference>
<accession>A0A7R8XJW9</accession>
<dbReference type="Proteomes" id="UP000677054">
    <property type="component" value="Unassembled WGS sequence"/>
</dbReference>
<reference evidence="11" key="1">
    <citation type="submission" date="2020-11" db="EMBL/GenBank/DDBJ databases">
        <authorList>
            <person name="Tran Van P."/>
        </authorList>
    </citation>
    <scope>NUCLEOTIDE SEQUENCE</scope>
</reference>
<gene>
    <name evidence="11" type="ORF">DSTB1V02_LOCUS8583</name>
</gene>
<dbReference type="InterPro" id="IPR002492">
    <property type="entry name" value="Transposase_Tc1-like"/>
</dbReference>
<comment type="subcellular location">
    <subcellularLocation>
        <location evidence="1">Nucleus</location>
    </subcellularLocation>
</comment>
<dbReference type="Pfam" id="PF01498">
    <property type="entry name" value="HTH_Tnp_Tc3_2"/>
    <property type="match status" value="1"/>
</dbReference>
<keyword evidence="4 6" id="KW-1015">Disulfide bond</keyword>
<dbReference type="PANTHER" id="PTHR10514">
    <property type="entry name" value="ANGIOTENSIN-CONVERTING ENZYME"/>
    <property type="match status" value="1"/>
</dbReference>
<dbReference type="InterPro" id="IPR009057">
    <property type="entry name" value="Homeodomain-like_sf"/>
</dbReference>
<name>A0A7R8XJW9_9CRUS</name>
<dbReference type="InterPro" id="IPR001548">
    <property type="entry name" value="Peptidase_M2"/>
</dbReference>
<keyword evidence="3" id="KW-0732">Signal</keyword>
<dbReference type="GO" id="GO:0005886">
    <property type="term" value="C:plasma membrane"/>
    <property type="evidence" value="ECO:0007669"/>
    <property type="project" value="TreeGrafter"/>
</dbReference>
<dbReference type="PANTHER" id="PTHR10514:SF27">
    <property type="entry name" value="ANGIOTENSIN-CONVERTING ENZYME"/>
    <property type="match status" value="1"/>
</dbReference>
<evidence type="ECO:0000256" key="9">
    <source>
        <dbReference type="SAM" id="Phobius"/>
    </source>
</evidence>
<dbReference type="GO" id="GO:0015074">
    <property type="term" value="P:DNA integration"/>
    <property type="evidence" value="ECO:0007669"/>
    <property type="project" value="InterPro"/>
</dbReference>
<dbReference type="GO" id="GO:0005634">
    <property type="term" value="C:nucleus"/>
    <property type="evidence" value="ECO:0007669"/>
    <property type="project" value="UniProtKB-SubCell"/>
</dbReference>